<reference evidence="10" key="1">
    <citation type="submission" date="2023-03" db="EMBL/GenBank/DDBJ databases">
        <title>MT1 and MT2 Draft Genomes of Novel Species.</title>
        <authorList>
            <person name="Venkateswaran K."/>
        </authorList>
    </citation>
    <scope>NUCLEOTIDE SEQUENCE</scope>
    <source>
        <strain evidence="10">F6_8S_P_1A</strain>
    </source>
</reference>
<proteinExistence type="inferred from homology"/>
<dbReference type="InterPro" id="IPR018076">
    <property type="entry name" value="T2SS_GspF_dom"/>
</dbReference>
<evidence type="ECO:0000256" key="4">
    <source>
        <dbReference type="ARBA" id="ARBA00022692"/>
    </source>
</evidence>
<evidence type="ECO:0000313" key="10">
    <source>
        <dbReference type="EMBL" id="MDN4599280.1"/>
    </source>
</evidence>
<dbReference type="InterPro" id="IPR003004">
    <property type="entry name" value="GspF/PilC"/>
</dbReference>
<feature type="transmembrane region" description="Helical" evidence="8">
    <location>
        <begin position="139"/>
        <end position="164"/>
    </location>
</feature>
<evidence type="ECO:0000256" key="3">
    <source>
        <dbReference type="ARBA" id="ARBA00022475"/>
    </source>
</evidence>
<feature type="transmembrane region" description="Helical" evidence="8">
    <location>
        <begin position="368"/>
        <end position="387"/>
    </location>
</feature>
<evidence type="ECO:0000256" key="6">
    <source>
        <dbReference type="ARBA" id="ARBA00023136"/>
    </source>
</evidence>
<dbReference type="Pfam" id="PF00482">
    <property type="entry name" value="T2SSF"/>
    <property type="match status" value="1"/>
</dbReference>
<dbReference type="RefSeq" id="WP_301220626.1">
    <property type="nucleotide sequence ID" value="NZ_JAROCB010000006.1"/>
</dbReference>
<keyword evidence="4 8" id="KW-0812">Transmembrane</keyword>
<feature type="region of interest" description="Disordered" evidence="7">
    <location>
        <begin position="1"/>
        <end position="38"/>
    </location>
</feature>
<evidence type="ECO:0000259" key="9">
    <source>
        <dbReference type="Pfam" id="PF00482"/>
    </source>
</evidence>
<name>A0ABT8J2H0_9MICO</name>
<keyword evidence="3" id="KW-1003">Cell membrane</keyword>
<dbReference type="PANTHER" id="PTHR30012">
    <property type="entry name" value="GENERAL SECRETION PATHWAY PROTEIN"/>
    <property type="match status" value="1"/>
</dbReference>
<dbReference type="InterPro" id="IPR042094">
    <property type="entry name" value="T2SS_GspF_sf"/>
</dbReference>
<dbReference type="Gene3D" id="1.20.81.30">
    <property type="entry name" value="Type II secretion system (T2SS), domain F"/>
    <property type="match status" value="2"/>
</dbReference>
<keyword evidence="6 8" id="KW-0472">Membrane</keyword>
<organism evidence="10 11">
    <name type="scientific">Leifsonia virtsii</name>
    <dbReference type="NCBI Taxonomy" id="3035915"/>
    <lineage>
        <taxon>Bacteria</taxon>
        <taxon>Bacillati</taxon>
        <taxon>Actinomycetota</taxon>
        <taxon>Actinomycetes</taxon>
        <taxon>Micrococcales</taxon>
        <taxon>Microbacteriaceae</taxon>
        <taxon>Leifsonia</taxon>
    </lineage>
</organism>
<gene>
    <name evidence="10" type="ORF">P5G59_19165</name>
</gene>
<feature type="transmembrane region" description="Helical" evidence="8">
    <location>
        <begin position="184"/>
        <end position="211"/>
    </location>
</feature>
<evidence type="ECO:0000256" key="1">
    <source>
        <dbReference type="ARBA" id="ARBA00004651"/>
    </source>
</evidence>
<comment type="caution">
    <text evidence="10">The sequence shown here is derived from an EMBL/GenBank/DDBJ whole genome shotgun (WGS) entry which is preliminary data.</text>
</comment>
<keyword evidence="5 8" id="KW-1133">Transmembrane helix</keyword>
<dbReference type="Proteomes" id="UP001174210">
    <property type="component" value="Unassembled WGS sequence"/>
</dbReference>
<evidence type="ECO:0000256" key="2">
    <source>
        <dbReference type="ARBA" id="ARBA00005745"/>
    </source>
</evidence>
<sequence>MTDTLTPRTALNPVTAPAEQPRAASSKRSPKKKRLQREDIAETFDALADLLEAGSPEKSALQDMADQYAGTNAGNAYAAALQLMGEGKRMREALADQDQILPRTAREMISSAKTTPDMVKVLRRSAKQLKRESNIKRDAVLSVLPPAGLAGMTFLVFGVFALYLGPMLGSNADIMGPGFPVVLAVLSISFWVLLVVAVVATVVGGGFWFYWLSGGRKNARLVAKIDRASLRIRGYGEVLKLDAASRFCDVAGSALSAGRSEVQALRAAAAACGNAAVAEHINAHADRLEGRDAGAPLEPGEKRERLNFAAVANSPLFPWMLARRLSLTSSQRQKNEVLEKLGDEYREQSLRALQKTTRRLTKAIENTVLAVVSAMSLAIAIPIGLSLTQLGGQIG</sequence>
<keyword evidence="11" id="KW-1185">Reference proteome</keyword>
<evidence type="ECO:0000256" key="5">
    <source>
        <dbReference type="ARBA" id="ARBA00022989"/>
    </source>
</evidence>
<dbReference type="EMBL" id="JAROCB010000006">
    <property type="protein sequence ID" value="MDN4599280.1"/>
    <property type="molecule type" value="Genomic_DNA"/>
</dbReference>
<comment type="similarity">
    <text evidence="2">Belongs to the GSP F family.</text>
</comment>
<protein>
    <submittedName>
        <fullName evidence="10">Type II secretion system F family protein</fullName>
    </submittedName>
</protein>
<comment type="subcellular location">
    <subcellularLocation>
        <location evidence="1">Cell membrane</location>
        <topology evidence="1">Multi-pass membrane protein</topology>
    </subcellularLocation>
</comment>
<evidence type="ECO:0000256" key="8">
    <source>
        <dbReference type="SAM" id="Phobius"/>
    </source>
</evidence>
<feature type="domain" description="Type II secretion system protein GspF" evidence="9">
    <location>
        <begin position="45"/>
        <end position="165"/>
    </location>
</feature>
<evidence type="ECO:0000313" key="11">
    <source>
        <dbReference type="Proteomes" id="UP001174210"/>
    </source>
</evidence>
<dbReference type="PANTHER" id="PTHR30012:SF0">
    <property type="entry name" value="TYPE II SECRETION SYSTEM PROTEIN F-RELATED"/>
    <property type="match status" value="1"/>
</dbReference>
<evidence type="ECO:0000256" key="7">
    <source>
        <dbReference type="SAM" id="MobiDB-lite"/>
    </source>
</evidence>
<accession>A0ABT8J2H0</accession>